<evidence type="ECO:0000259" key="2">
    <source>
        <dbReference type="PROSITE" id="PS50097"/>
    </source>
</evidence>
<name>A0A8D8RU32_9HEMI</name>
<dbReference type="InterPro" id="IPR000210">
    <property type="entry name" value="BTB/POZ_dom"/>
</dbReference>
<dbReference type="PROSITE" id="PS50097">
    <property type="entry name" value="BTB"/>
    <property type="match status" value="1"/>
</dbReference>
<sequence>MAAKQKAVYTNGLKALQKRMGAVFNNAKFSDTVFTVKNQKFYAFSQLVAMSSSTLDDLITVHFAHGVKEINLSNVKNAESFSVILQYMYGLDIDFAELRPAVICEVLDLAHMYKLDEFNEDLKQYLSKIETFGIESLAALLNASKKFNLNDLYVKLTRFVFVITEDFVKHETIVNLRFEVLLDLIKADWFCAQEIEILNAVLIWHNDMKLKKRAKTKFINGDHTLNVSSETHCSGATTDVDTNIDIGSRNEKEHNDLIEKQETGNHCKDIDNTVGKDKAESRDVNHKRNGKLVTSNSTDEFSAVVETFSNNVLKMLLVHIRVEQISMLDFVAFCEPSLFKQYKHVLQDGTLFSHSSEMRKKYVPIVTKNKAREEDKQAGIFSDCQNPKLDQKTPQAAKPAAKAGGSPVTKGTPQPLAKVGAPQPPAMTGASQPATKAGSPQPAAKATPQPAAKATPQPLVMAILSQPAAKAGASQPAAKAKPEPAAKAKPQPAAKAGAPWTANENKKQVPYQRQPVQVQWIPLAENVVANNVQHLSNDFQIQSFQIQTQCQII</sequence>
<reference evidence="3" key="1">
    <citation type="submission" date="2021-05" db="EMBL/GenBank/DDBJ databases">
        <authorList>
            <person name="Alioto T."/>
            <person name="Alioto T."/>
            <person name="Gomez Garrido J."/>
        </authorList>
    </citation>
    <scope>NUCLEOTIDE SEQUENCE</scope>
</reference>
<feature type="region of interest" description="Disordered" evidence="1">
    <location>
        <begin position="377"/>
        <end position="454"/>
    </location>
</feature>
<dbReference type="AlphaFoldDB" id="A0A8D8RU32"/>
<proteinExistence type="predicted"/>
<feature type="region of interest" description="Disordered" evidence="1">
    <location>
        <begin position="471"/>
        <end position="510"/>
    </location>
</feature>
<feature type="domain" description="BTB" evidence="2">
    <location>
        <begin position="30"/>
        <end position="97"/>
    </location>
</feature>
<dbReference type="EMBL" id="HBUF01182992">
    <property type="protein sequence ID" value="CAG6655792.1"/>
    <property type="molecule type" value="Transcribed_RNA"/>
</dbReference>
<organism evidence="3">
    <name type="scientific">Cacopsylla melanoneura</name>
    <dbReference type="NCBI Taxonomy" id="428564"/>
    <lineage>
        <taxon>Eukaryota</taxon>
        <taxon>Metazoa</taxon>
        <taxon>Ecdysozoa</taxon>
        <taxon>Arthropoda</taxon>
        <taxon>Hexapoda</taxon>
        <taxon>Insecta</taxon>
        <taxon>Pterygota</taxon>
        <taxon>Neoptera</taxon>
        <taxon>Paraneoptera</taxon>
        <taxon>Hemiptera</taxon>
        <taxon>Sternorrhyncha</taxon>
        <taxon>Psylloidea</taxon>
        <taxon>Psyllidae</taxon>
        <taxon>Psyllinae</taxon>
        <taxon>Cacopsylla</taxon>
    </lineage>
</organism>
<dbReference type="InterPro" id="IPR052407">
    <property type="entry name" value="BTB_POZ_domain_cont_9"/>
</dbReference>
<dbReference type="PANTHER" id="PTHR46306">
    <property type="entry name" value="BTB/POZ DOMAIN-CONTAINING PROTEIN 9"/>
    <property type="match status" value="1"/>
</dbReference>
<evidence type="ECO:0000256" key="1">
    <source>
        <dbReference type="SAM" id="MobiDB-lite"/>
    </source>
</evidence>
<dbReference type="Pfam" id="PF07707">
    <property type="entry name" value="BACK"/>
    <property type="match status" value="1"/>
</dbReference>
<dbReference type="Pfam" id="PF00651">
    <property type="entry name" value="BTB"/>
    <property type="match status" value="1"/>
</dbReference>
<dbReference type="PANTHER" id="PTHR46306:SF1">
    <property type="entry name" value="BTB_POZ DOMAIN-CONTAINING PROTEIN 9"/>
    <property type="match status" value="1"/>
</dbReference>
<dbReference type="Gene3D" id="3.30.710.10">
    <property type="entry name" value="Potassium Channel Kv1.1, Chain A"/>
    <property type="match status" value="1"/>
</dbReference>
<dbReference type="InterPro" id="IPR011705">
    <property type="entry name" value="BACK"/>
</dbReference>
<dbReference type="SUPFAM" id="SSF54695">
    <property type="entry name" value="POZ domain"/>
    <property type="match status" value="1"/>
</dbReference>
<protein>
    <submittedName>
        <fullName evidence="3">Circumsporozoite protein</fullName>
    </submittedName>
</protein>
<dbReference type="InterPro" id="IPR011333">
    <property type="entry name" value="SKP1/BTB/POZ_sf"/>
</dbReference>
<feature type="compositionally biased region" description="Low complexity" evidence="1">
    <location>
        <begin position="487"/>
        <end position="499"/>
    </location>
</feature>
<dbReference type="SMART" id="SM00225">
    <property type="entry name" value="BTB"/>
    <property type="match status" value="1"/>
</dbReference>
<accession>A0A8D8RU32</accession>
<feature type="compositionally biased region" description="Low complexity" evidence="1">
    <location>
        <begin position="440"/>
        <end position="454"/>
    </location>
</feature>
<dbReference type="GO" id="GO:0005737">
    <property type="term" value="C:cytoplasm"/>
    <property type="evidence" value="ECO:0007669"/>
    <property type="project" value="TreeGrafter"/>
</dbReference>
<feature type="compositionally biased region" description="Low complexity" evidence="1">
    <location>
        <begin position="392"/>
        <end position="403"/>
    </location>
</feature>
<evidence type="ECO:0000313" key="3">
    <source>
        <dbReference type="EMBL" id="CAG6655792.1"/>
    </source>
</evidence>